<accession>A0A0K9Q5F0</accession>
<feature type="compositionally biased region" description="Polar residues" evidence="1">
    <location>
        <begin position="8"/>
        <end position="21"/>
    </location>
</feature>
<dbReference type="OrthoDB" id="418595at2759"/>
<proteinExistence type="predicted"/>
<protein>
    <recommendedName>
        <fullName evidence="4">CBS domain-containing protein</fullName>
    </recommendedName>
</protein>
<reference evidence="3" key="1">
    <citation type="journal article" date="2016" name="Nature">
        <title>The genome of the seagrass Zostera marina reveals angiosperm adaptation to the sea.</title>
        <authorList>
            <person name="Olsen J.L."/>
            <person name="Rouze P."/>
            <person name="Verhelst B."/>
            <person name="Lin Y.-C."/>
            <person name="Bayer T."/>
            <person name="Collen J."/>
            <person name="Dattolo E."/>
            <person name="De Paoli E."/>
            <person name="Dittami S."/>
            <person name="Maumus F."/>
            <person name="Michel G."/>
            <person name="Kersting A."/>
            <person name="Lauritano C."/>
            <person name="Lohaus R."/>
            <person name="Toepel M."/>
            <person name="Tonon T."/>
            <person name="Vanneste K."/>
            <person name="Amirebrahimi M."/>
            <person name="Brakel J."/>
            <person name="Bostroem C."/>
            <person name="Chovatia M."/>
            <person name="Grimwood J."/>
            <person name="Jenkins J.W."/>
            <person name="Jueterbock A."/>
            <person name="Mraz A."/>
            <person name="Stam W.T."/>
            <person name="Tice H."/>
            <person name="Bornberg-Bauer E."/>
            <person name="Green P.J."/>
            <person name="Pearson G.A."/>
            <person name="Procaccini G."/>
            <person name="Duarte C.M."/>
            <person name="Schmutz J."/>
            <person name="Reusch T.B.H."/>
            <person name="Van de Peer Y."/>
        </authorList>
    </citation>
    <scope>NUCLEOTIDE SEQUENCE [LARGE SCALE GENOMIC DNA]</scope>
    <source>
        <strain evidence="3">cv. Finnish</strain>
    </source>
</reference>
<dbReference type="Proteomes" id="UP000036987">
    <property type="component" value="Unassembled WGS sequence"/>
</dbReference>
<dbReference type="Gene3D" id="3.10.580.10">
    <property type="entry name" value="CBS-domain"/>
    <property type="match status" value="1"/>
</dbReference>
<keyword evidence="3" id="KW-1185">Reference proteome</keyword>
<dbReference type="InterPro" id="IPR046342">
    <property type="entry name" value="CBS_dom_sf"/>
</dbReference>
<name>A0A0K9Q5F0_ZOSMR</name>
<sequence>MENKNKKNIPTQESKNISDMKQVQTNIEMVEDNMSKTVESALLKNVENSVSSHIVKNAENGTSQSARLLLETKYRRLLVVDSLGKLVGIIT</sequence>
<evidence type="ECO:0000313" key="3">
    <source>
        <dbReference type="Proteomes" id="UP000036987"/>
    </source>
</evidence>
<dbReference type="AlphaFoldDB" id="A0A0K9Q5F0"/>
<organism evidence="2 3">
    <name type="scientific">Zostera marina</name>
    <name type="common">Eelgrass</name>
    <dbReference type="NCBI Taxonomy" id="29655"/>
    <lineage>
        <taxon>Eukaryota</taxon>
        <taxon>Viridiplantae</taxon>
        <taxon>Streptophyta</taxon>
        <taxon>Embryophyta</taxon>
        <taxon>Tracheophyta</taxon>
        <taxon>Spermatophyta</taxon>
        <taxon>Magnoliopsida</taxon>
        <taxon>Liliopsida</taxon>
        <taxon>Zosteraceae</taxon>
        <taxon>Zostera</taxon>
    </lineage>
</organism>
<dbReference type="EMBL" id="LFYR01000036">
    <property type="protein sequence ID" value="KMZ76414.1"/>
    <property type="molecule type" value="Genomic_DNA"/>
</dbReference>
<feature type="region of interest" description="Disordered" evidence="1">
    <location>
        <begin position="1"/>
        <end position="21"/>
    </location>
</feature>
<comment type="caution">
    <text evidence="2">The sequence shown here is derived from an EMBL/GenBank/DDBJ whole genome shotgun (WGS) entry which is preliminary data.</text>
</comment>
<evidence type="ECO:0000256" key="1">
    <source>
        <dbReference type="SAM" id="MobiDB-lite"/>
    </source>
</evidence>
<dbReference type="SUPFAM" id="SSF54631">
    <property type="entry name" value="CBS-domain pair"/>
    <property type="match status" value="1"/>
</dbReference>
<evidence type="ECO:0000313" key="2">
    <source>
        <dbReference type="EMBL" id="KMZ76414.1"/>
    </source>
</evidence>
<evidence type="ECO:0008006" key="4">
    <source>
        <dbReference type="Google" id="ProtNLM"/>
    </source>
</evidence>
<gene>
    <name evidence="2" type="ORF">ZOSMA_102G00290</name>
</gene>